<dbReference type="AlphaFoldDB" id="A0A7M4DGP6"/>
<evidence type="ECO:0000313" key="1">
    <source>
        <dbReference type="EMBL" id="VZO36089.1"/>
    </source>
</evidence>
<name>A0A7M4DGP6_9MICO</name>
<sequence>MTETAPPYVTQEPGDLVTADAWNTMQVKIHEDIRAQAAAAAEAITHVATADDAHHVGGLDIAALTEEVARRVLDEVRERTGYQQLFKVLKGGDITVIEHELGTPPLVDLYQLEYFEVAAREDDETRAAFATFYLCQAEERRVRVPNNSGGRRAIDIQPPDGPDVGIPFKDMLTRYQVSYTDTSNLDDLETEFWQAFFAAPNDRFNDDQYARSPWFERCCKEQQTVKRLKDNGDWDDILFISHPRKTVNFAGLNVIGNDGVRLLPRPANVGVQHLDNNRTALWFVPPHRADDGPESRARAYINDPSQPVLDPDQDLPGNDNIGRFENELKLMVLLKV</sequence>
<reference evidence="1 2" key="1">
    <citation type="submission" date="2019-11" db="EMBL/GenBank/DDBJ databases">
        <authorList>
            <person name="Criscuolo A."/>
        </authorList>
    </citation>
    <scope>NUCLEOTIDE SEQUENCE [LARGE SCALE GENOMIC DNA]</scope>
    <source>
        <strain evidence="1">CIP111667</strain>
    </source>
</reference>
<dbReference type="RefSeq" id="WP_156740109.1">
    <property type="nucleotide sequence ID" value="NZ_CACRYJ010000017.1"/>
</dbReference>
<keyword evidence="2" id="KW-1185">Reference proteome</keyword>
<comment type="caution">
    <text evidence="1">The sequence shown here is derived from an EMBL/GenBank/DDBJ whole genome shotgun (WGS) entry which is preliminary data.</text>
</comment>
<protein>
    <submittedName>
        <fullName evidence="1">Uncharacterized protein</fullName>
    </submittedName>
</protein>
<proteinExistence type="predicted"/>
<organism evidence="1 2">
    <name type="scientific">Occultella aeris</name>
    <dbReference type="NCBI Taxonomy" id="2761496"/>
    <lineage>
        <taxon>Bacteria</taxon>
        <taxon>Bacillati</taxon>
        <taxon>Actinomycetota</taxon>
        <taxon>Actinomycetes</taxon>
        <taxon>Micrococcales</taxon>
        <taxon>Ruaniaceae</taxon>
        <taxon>Occultella</taxon>
    </lineage>
</organism>
<accession>A0A7M4DGP6</accession>
<dbReference type="EMBL" id="CACRYJ010000017">
    <property type="protein sequence ID" value="VZO36089.1"/>
    <property type="molecule type" value="Genomic_DNA"/>
</dbReference>
<evidence type="ECO:0000313" key="2">
    <source>
        <dbReference type="Proteomes" id="UP000419743"/>
    </source>
</evidence>
<dbReference type="Proteomes" id="UP000419743">
    <property type="component" value="Unassembled WGS sequence"/>
</dbReference>
<gene>
    <name evidence="1" type="ORF">HALOF300_01293</name>
</gene>